<evidence type="ECO:0000256" key="2">
    <source>
        <dbReference type="ARBA" id="ARBA00022490"/>
    </source>
</evidence>
<keyword evidence="5 7" id="KW-0175">Coiled coil</keyword>
<comment type="subunit">
    <text evidence="7">Homodimer.</text>
</comment>
<dbReference type="HAMAP" id="MF_01894">
    <property type="entry name" value="Smc_prok"/>
    <property type="match status" value="1"/>
</dbReference>
<keyword evidence="11" id="KW-1185">Reference proteome</keyword>
<evidence type="ECO:0000256" key="8">
    <source>
        <dbReference type="SAM" id="MobiDB-lite"/>
    </source>
</evidence>
<dbReference type="InterPro" id="IPR011890">
    <property type="entry name" value="SMC_prok"/>
</dbReference>
<dbReference type="GO" id="GO:0005524">
    <property type="term" value="F:ATP binding"/>
    <property type="evidence" value="ECO:0007669"/>
    <property type="project" value="UniProtKB-UniRule"/>
</dbReference>
<dbReference type="Pfam" id="PF02463">
    <property type="entry name" value="SMC_N"/>
    <property type="match status" value="1"/>
</dbReference>
<keyword evidence="4 7" id="KW-0067">ATP-binding</keyword>
<dbReference type="Gene3D" id="1.10.287.1490">
    <property type="match status" value="1"/>
</dbReference>
<dbReference type="InterPro" id="IPR024704">
    <property type="entry name" value="SMC"/>
</dbReference>
<dbReference type="FunFam" id="3.40.50.300:FF:000901">
    <property type="entry name" value="Chromosome partition protein Smc"/>
    <property type="match status" value="1"/>
</dbReference>
<protein>
    <recommendedName>
        <fullName evidence="7">Chromosome partition protein Smc</fullName>
    </recommendedName>
</protein>
<dbReference type="Proteomes" id="UP000366872">
    <property type="component" value="Unassembled WGS sequence"/>
</dbReference>
<dbReference type="GO" id="GO:0005737">
    <property type="term" value="C:cytoplasm"/>
    <property type="evidence" value="ECO:0007669"/>
    <property type="project" value="UniProtKB-SubCell"/>
</dbReference>
<dbReference type="SUPFAM" id="SSF75553">
    <property type="entry name" value="Smc hinge domain"/>
    <property type="match status" value="1"/>
</dbReference>
<dbReference type="GO" id="GO:0003677">
    <property type="term" value="F:DNA binding"/>
    <property type="evidence" value="ECO:0007669"/>
    <property type="project" value="UniProtKB-UniRule"/>
</dbReference>
<dbReference type="InterPro" id="IPR003395">
    <property type="entry name" value="RecF/RecN/SMC_N"/>
</dbReference>
<feature type="coiled-coil region" evidence="7">
    <location>
        <begin position="211"/>
        <end position="252"/>
    </location>
</feature>
<evidence type="ECO:0000256" key="5">
    <source>
        <dbReference type="ARBA" id="ARBA00023054"/>
    </source>
</evidence>
<evidence type="ECO:0000313" key="10">
    <source>
        <dbReference type="EMBL" id="VGO15632.1"/>
    </source>
</evidence>
<keyword evidence="6 7" id="KW-0238">DNA-binding</keyword>
<gene>
    <name evidence="7 10" type="primary">smc</name>
    <name evidence="10" type="ORF">PDESU_04217</name>
</gene>
<dbReference type="Pfam" id="PF06470">
    <property type="entry name" value="SMC_hinge"/>
    <property type="match status" value="1"/>
</dbReference>
<feature type="region of interest" description="Disordered" evidence="8">
    <location>
        <begin position="544"/>
        <end position="563"/>
    </location>
</feature>
<feature type="coiled-coil region" evidence="7">
    <location>
        <begin position="719"/>
        <end position="781"/>
    </location>
</feature>
<evidence type="ECO:0000256" key="7">
    <source>
        <dbReference type="HAMAP-Rule" id="MF_01894"/>
    </source>
</evidence>
<keyword evidence="2 7" id="KW-0963">Cytoplasm</keyword>
<feature type="domain" description="SMC hinge" evidence="9">
    <location>
        <begin position="569"/>
        <end position="674"/>
    </location>
</feature>
<feature type="coiled-coil region" evidence="7">
    <location>
        <begin position="866"/>
        <end position="949"/>
    </location>
</feature>
<comment type="subcellular location">
    <subcellularLocation>
        <location evidence="1 7">Cytoplasm</location>
    </subcellularLocation>
</comment>
<dbReference type="Gene3D" id="3.40.50.300">
    <property type="entry name" value="P-loop containing nucleotide triphosphate hydrolases"/>
    <property type="match status" value="2"/>
</dbReference>
<evidence type="ECO:0000256" key="3">
    <source>
        <dbReference type="ARBA" id="ARBA00022741"/>
    </source>
</evidence>
<evidence type="ECO:0000313" key="11">
    <source>
        <dbReference type="Proteomes" id="UP000366872"/>
    </source>
</evidence>
<keyword evidence="3 7" id="KW-0547">Nucleotide-binding</keyword>
<dbReference type="Gene3D" id="3.30.70.1620">
    <property type="match status" value="1"/>
</dbReference>
<dbReference type="SMART" id="SM00968">
    <property type="entry name" value="SMC_hinge"/>
    <property type="match status" value="1"/>
</dbReference>
<dbReference type="GO" id="GO:0030261">
    <property type="term" value="P:chromosome condensation"/>
    <property type="evidence" value="ECO:0007669"/>
    <property type="project" value="InterPro"/>
</dbReference>
<evidence type="ECO:0000256" key="4">
    <source>
        <dbReference type="ARBA" id="ARBA00022840"/>
    </source>
</evidence>
<dbReference type="AlphaFoldDB" id="A0A6C2U6D1"/>
<dbReference type="SUPFAM" id="SSF52540">
    <property type="entry name" value="P-loop containing nucleoside triphosphate hydrolases"/>
    <property type="match status" value="1"/>
</dbReference>
<dbReference type="GO" id="GO:0007062">
    <property type="term" value="P:sister chromatid cohesion"/>
    <property type="evidence" value="ECO:0007669"/>
    <property type="project" value="InterPro"/>
</dbReference>
<dbReference type="GO" id="GO:0006260">
    <property type="term" value="P:DNA replication"/>
    <property type="evidence" value="ECO:0007669"/>
    <property type="project" value="UniProtKB-UniRule"/>
</dbReference>
<feature type="coiled-coil region" evidence="7">
    <location>
        <begin position="278"/>
        <end position="480"/>
    </location>
</feature>
<evidence type="ECO:0000256" key="1">
    <source>
        <dbReference type="ARBA" id="ARBA00004496"/>
    </source>
</evidence>
<sequence>MPLATFWKPYLHNPFGTPDFRQNRISSHWPTVLVSAFIFWEELRVYLKTLEIVGFKSFANKTKLEFEPGMTAIVGPNGCGKSNVSDSVRWVLGEQRARALRGAKMEDVIFNGTDSAKPLGMAEVSITLADCTEALGIEFNEVCITRRVFRSGESGYFLNRKACRLKDIHRLFMDTGVGTDSYSVLEQGKIDQILSARPEDRRTVFEEASGITKYKADKKEALRKLEHTEANLLRLDDVIREVKRQIISLQRQAGKAKRFKELSEEMRGLDIYVTNQRLQEYARKLNELTGELNVLERKVNELHEQVETAEDEAESSRKALTELEETISVAMEQASAARSELERTRNLIAMNTDRIAELSTLAQRNSQETEEARMRLEAHRNELQKIIDDIAEAQTAKAEAAEGLEKVTAVQKDVEEQMNGTRAQLNNLRNESVALDSKASKMQNELNALDARDREAMLKKERLATEKSELERSLKSFLEREEEMNGKVEMLQGKVAEQADTLNALNSDRANRKDLIVENERKLNEAQKNAAAKRAQLEMLSGGEARTEGFPPGAQMLLDPPDDYTPDRAGIIGPLAEQMTTSPEYQTALEAILRPCIDAIVVRDEAYAREALNWLRDQEAGSARLFSVSSPKEAATLDSSAIGKGLLDCITFDDAVAPLVRRLFWNVRVVGSEMEIPTVLSADTVVATQNGTVVSGCGASEIWMPGTEDKSPLARHQMRERLQVEINALETEIQAVETALETLRGEESGIAGTIENARHMLEEFRRELALQEGERQVIVRETATARDRVETVTFELDNLTESESEGVEMRTRLANELQEIRDRQSAVRIQSAEQTKALTEIEERRSDALQITSEHRIVYSQKSGALEHLNNRKQPMEARIGELEELINDRTGGIDSYNRRIEDLRVSIEDEQNKIEPLEIRLDETSQTLEAERARREETIQILTTAENRLRTIRTGLEAELNRKSKFEVEKAEYAMRYDNALERVTGAYHITKEELGESEAPRWENDEVPEREVIETRVAELQAKIDSMGPVNLVAIEEHAEHEERYAFLNKQQEDLLAAKTQLLDMIKTINNTTTELFKETFDKVNEQFQEMFKRLFGGGSAKLVLTDDEDVLEAGIEIIARPPGKKLQTISLLSGGERTMTAVALLFSLFKVKPSPFCVLDELDAALDDANINRFVDALKDFLTMSQFVIITHSRQTIAAADVIYGVTMQTRGISKVVSMKFADYTANEKNMK</sequence>
<dbReference type="GO" id="GO:0016887">
    <property type="term" value="F:ATP hydrolysis activity"/>
    <property type="evidence" value="ECO:0007669"/>
    <property type="project" value="InterPro"/>
</dbReference>
<dbReference type="EMBL" id="CAAHFG010000002">
    <property type="protein sequence ID" value="VGO15632.1"/>
    <property type="molecule type" value="Genomic_DNA"/>
</dbReference>
<evidence type="ECO:0000259" key="9">
    <source>
        <dbReference type="SMART" id="SM00968"/>
    </source>
</evidence>
<dbReference type="Gene3D" id="1.20.1060.20">
    <property type="match status" value="1"/>
</dbReference>
<dbReference type="GO" id="GO:0007059">
    <property type="term" value="P:chromosome segregation"/>
    <property type="evidence" value="ECO:0007669"/>
    <property type="project" value="UniProtKB-UniRule"/>
</dbReference>
<comment type="domain">
    <text evidence="7">Contains large globular domains required for ATP hydrolysis at each terminus and a third globular domain forming a flexible hinge near the middle of the molecule. These domains are separated by coiled-coil structures.</text>
</comment>
<evidence type="ECO:0000256" key="6">
    <source>
        <dbReference type="ARBA" id="ARBA00023125"/>
    </source>
</evidence>
<dbReference type="PANTHER" id="PTHR43977">
    <property type="entry name" value="STRUCTURAL MAINTENANCE OF CHROMOSOMES PROTEIN 3"/>
    <property type="match status" value="1"/>
</dbReference>
<comment type="similarity">
    <text evidence="7">Belongs to the SMC family.</text>
</comment>
<dbReference type="GO" id="GO:0005694">
    <property type="term" value="C:chromosome"/>
    <property type="evidence" value="ECO:0007669"/>
    <property type="project" value="InterPro"/>
</dbReference>
<comment type="function">
    <text evidence="7">Required for chromosome condensation and partitioning.</text>
</comment>
<proteinExistence type="inferred from homology"/>
<dbReference type="FunFam" id="3.40.50.300:FF:000984">
    <property type="entry name" value="Chromosome partition protein Smc"/>
    <property type="match status" value="1"/>
</dbReference>
<dbReference type="InterPro" id="IPR027417">
    <property type="entry name" value="P-loop_NTPase"/>
</dbReference>
<dbReference type="InterPro" id="IPR036277">
    <property type="entry name" value="SMC_hinge_sf"/>
</dbReference>
<name>A0A6C2U6D1_PONDE</name>
<reference evidence="10 11" key="1">
    <citation type="submission" date="2019-04" db="EMBL/GenBank/DDBJ databases">
        <authorList>
            <person name="Van Vliet M D."/>
        </authorList>
    </citation>
    <scope>NUCLEOTIDE SEQUENCE [LARGE SCALE GENOMIC DNA]</scope>
    <source>
        <strain evidence="10 11">F1</strain>
    </source>
</reference>
<feature type="binding site" evidence="7">
    <location>
        <begin position="76"/>
        <end position="83"/>
    </location>
    <ligand>
        <name>ATP</name>
        <dbReference type="ChEBI" id="CHEBI:30616"/>
    </ligand>
</feature>
<dbReference type="NCBIfam" id="TIGR02168">
    <property type="entry name" value="SMC_prok_B"/>
    <property type="match status" value="1"/>
</dbReference>
<accession>A0A6C2U6D1</accession>
<dbReference type="InterPro" id="IPR010935">
    <property type="entry name" value="SMC_hinge"/>
</dbReference>
<dbReference type="PIRSF" id="PIRSF005719">
    <property type="entry name" value="SMC"/>
    <property type="match status" value="1"/>
</dbReference>
<organism evidence="10 11">
    <name type="scientific">Pontiella desulfatans</name>
    <dbReference type="NCBI Taxonomy" id="2750659"/>
    <lineage>
        <taxon>Bacteria</taxon>
        <taxon>Pseudomonadati</taxon>
        <taxon>Kiritimatiellota</taxon>
        <taxon>Kiritimatiellia</taxon>
        <taxon>Kiritimatiellales</taxon>
        <taxon>Pontiellaceae</taxon>
        <taxon>Pontiella</taxon>
    </lineage>
</organism>